<dbReference type="RefSeq" id="WP_192861617.1">
    <property type="nucleotide sequence ID" value="NZ_JADAQT010000057.1"/>
</dbReference>
<name>A0ABR9MV83_9MICO</name>
<organism evidence="2 3">
    <name type="scientific">Myceligenerans pegani</name>
    <dbReference type="NCBI Taxonomy" id="2776917"/>
    <lineage>
        <taxon>Bacteria</taxon>
        <taxon>Bacillati</taxon>
        <taxon>Actinomycetota</taxon>
        <taxon>Actinomycetes</taxon>
        <taxon>Micrococcales</taxon>
        <taxon>Promicromonosporaceae</taxon>
        <taxon>Myceligenerans</taxon>
    </lineage>
</organism>
<feature type="compositionally biased region" description="Polar residues" evidence="1">
    <location>
        <begin position="560"/>
        <end position="573"/>
    </location>
</feature>
<evidence type="ECO:0000313" key="2">
    <source>
        <dbReference type="EMBL" id="MBE1875035.1"/>
    </source>
</evidence>
<dbReference type="Proteomes" id="UP000625527">
    <property type="component" value="Unassembled WGS sequence"/>
</dbReference>
<proteinExistence type="predicted"/>
<protein>
    <submittedName>
        <fullName evidence="2">Uncharacterized protein</fullName>
    </submittedName>
</protein>
<dbReference type="InterPro" id="IPR058915">
    <property type="entry name" value="AcrVA2-like"/>
</dbReference>
<comment type="caution">
    <text evidence="2">The sequence shown here is derived from an EMBL/GenBank/DDBJ whole genome shotgun (WGS) entry which is preliminary data.</text>
</comment>
<evidence type="ECO:0000313" key="3">
    <source>
        <dbReference type="Proteomes" id="UP000625527"/>
    </source>
</evidence>
<keyword evidence="3" id="KW-1185">Reference proteome</keyword>
<dbReference type="Pfam" id="PF26125">
    <property type="entry name" value="AcrVA2-like"/>
    <property type="match status" value="1"/>
</dbReference>
<feature type="region of interest" description="Disordered" evidence="1">
    <location>
        <begin position="560"/>
        <end position="584"/>
    </location>
</feature>
<gene>
    <name evidence="2" type="ORF">IHE71_04820</name>
</gene>
<reference evidence="2 3" key="1">
    <citation type="submission" date="2020-10" db="EMBL/GenBank/DDBJ databases">
        <title>Myceligenerans pegani sp. nov., an endophytic actinomycete isolated from Peganum harmala L. in Xinjiang, China.</title>
        <authorList>
            <person name="Xin L."/>
        </authorList>
    </citation>
    <scope>NUCLEOTIDE SEQUENCE [LARGE SCALE GENOMIC DNA]</scope>
    <source>
        <strain evidence="2 3">TRM65318</strain>
    </source>
</reference>
<evidence type="ECO:0000256" key="1">
    <source>
        <dbReference type="SAM" id="MobiDB-lite"/>
    </source>
</evidence>
<sequence>MVRGKHKARKINADTKSLWNQLENIEEETTAERARLTAARALAQQAETARARLKDLIAARDAGLAAKVARLERERDAASADVKVTRIHHSRVQRAWDQVSDRLMDVAPAQMTNREQVEWMMDKLGVHGRLVDGKEGDLGEEGAYRLQRARGQRRHSKAPDGDHATSYARIFDPDEGIPARPMLVRACQQVAGVANHGIDAATADDLYRRLEKLFDVDMHRVDRDAAHTMFPAPPLYTDRGHPYATLAGLGAITADAPHPGRPRAHNLLRADALRGQAVADRQSLKDADALLTPWSPLPRFSRPIDAMSIRHVYANIALGIWSRFAEQRVPASADPADESTWSSFEPSPLVEHLAIVSVGLRTCVPFWLPPAQTHGYLDADPPTPDDAALIRMPFDSQLVVFAESLWLPPRGRGAPVNPTVRHWVSELERGMASVVTMHSNPPKFDADAPKTLRDAVAKYGAKVEGILLMADDEGNLRDEFTWCLAIDGAGHGLVMGRLTIPALRSALPAALAGVVMNAAAVAAWGRWHEADNDIADVTTGRVQAARRAASRPVRVLNVARMSSSTPADSTSTGRRVAPHRRRGHWRRQRYGPGKTLIRPVWVPPVLVNASRSVDITPTVYRLPTVLGETPPPLITLAD</sequence>
<dbReference type="EMBL" id="JADAQT010000057">
    <property type="protein sequence ID" value="MBE1875035.1"/>
    <property type="molecule type" value="Genomic_DNA"/>
</dbReference>
<accession>A0ABR9MV83</accession>
<feature type="compositionally biased region" description="Basic residues" evidence="1">
    <location>
        <begin position="147"/>
        <end position="156"/>
    </location>
</feature>
<feature type="region of interest" description="Disordered" evidence="1">
    <location>
        <begin position="147"/>
        <end position="166"/>
    </location>
</feature>